<name>A0A6J5KW59_9CAUD</name>
<sequence length="46" mass="5515">MNKKRFKITWCEGRAWNWFDKVSDAREYAQGLRSVGFENVTLTYPD</sequence>
<accession>A0A6J5KW59</accession>
<reference evidence="1" key="1">
    <citation type="submission" date="2020-04" db="EMBL/GenBank/DDBJ databases">
        <authorList>
            <person name="Chiriac C."/>
            <person name="Salcher M."/>
            <person name="Ghai R."/>
            <person name="Kavagutti S V."/>
        </authorList>
    </citation>
    <scope>NUCLEOTIDE SEQUENCE</scope>
</reference>
<dbReference type="EMBL" id="LR796209">
    <property type="protein sequence ID" value="CAB4126758.1"/>
    <property type="molecule type" value="Genomic_DNA"/>
</dbReference>
<protein>
    <submittedName>
        <fullName evidence="1">Uncharacterized protein</fullName>
    </submittedName>
</protein>
<gene>
    <name evidence="1" type="ORF">UFOVP75_30</name>
</gene>
<organism evidence="1">
    <name type="scientific">uncultured Caudovirales phage</name>
    <dbReference type="NCBI Taxonomy" id="2100421"/>
    <lineage>
        <taxon>Viruses</taxon>
        <taxon>Duplodnaviria</taxon>
        <taxon>Heunggongvirae</taxon>
        <taxon>Uroviricota</taxon>
        <taxon>Caudoviricetes</taxon>
        <taxon>Peduoviridae</taxon>
        <taxon>Maltschvirus</taxon>
        <taxon>Maltschvirus maltsch</taxon>
    </lineage>
</organism>
<evidence type="ECO:0000313" key="1">
    <source>
        <dbReference type="EMBL" id="CAB4126758.1"/>
    </source>
</evidence>
<proteinExistence type="predicted"/>